<feature type="compositionally biased region" description="Acidic residues" evidence="1">
    <location>
        <begin position="1010"/>
        <end position="1025"/>
    </location>
</feature>
<dbReference type="InterPro" id="IPR013083">
    <property type="entry name" value="Znf_RING/FYVE/PHD"/>
</dbReference>
<feature type="domain" description="RING-type" evidence="2">
    <location>
        <begin position="599"/>
        <end position="628"/>
    </location>
</feature>
<dbReference type="STRING" id="1507870.A0A1V8SV57"/>
<evidence type="ECO:0000259" key="3">
    <source>
        <dbReference type="Pfam" id="PF14599"/>
    </source>
</evidence>
<protein>
    <submittedName>
        <fullName evidence="4">Uncharacterized protein</fullName>
    </submittedName>
</protein>
<dbReference type="PANTHER" id="PTHR21319">
    <property type="entry name" value="RING FINGER AND CHY ZINC FINGER DOMAIN-CONTAINING PROTEIN 1"/>
    <property type="match status" value="1"/>
</dbReference>
<dbReference type="InterPro" id="IPR001841">
    <property type="entry name" value="Znf_RING"/>
</dbReference>
<dbReference type="Pfam" id="PF14599">
    <property type="entry name" value="zinc_ribbon_6"/>
    <property type="match status" value="1"/>
</dbReference>
<feature type="compositionally biased region" description="Basic and acidic residues" evidence="1">
    <location>
        <begin position="815"/>
        <end position="825"/>
    </location>
</feature>
<dbReference type="SUPFAM" id="SSF57850">
    <property type="entry name" value="RING/U-box"/>
    <property type="match status" value="1"/>
</dbReference>
<feature type="compositionally biased region" description="Low complexity" evidence="1">
    <location>
        <begin position="349"/>
        <end position="360"/>
    </location>
</feature>
<feature type="compositionally biased region" description="Acidic residues" evidence="1">
    <location>
        <begin position="983"/>
        <end position="1000"/>
    </location>
</feature>
<feature type="domain" description="RCHY1 zinc-ribbon" evidence="3">
    <location>
        <begin position="692"/>
        <end position="728"/>
    </location>
</feature>
<feature type="compositionally biased region" description="Basic and acidic residues" evidence="1">
    <location>
        <begin position="734"/>
        <end position="744"/>
    </location>
</feature>
<evidence type="ECO:0000313" key="4">
    <source>
        <dbReference type="EMBL" id="OQO02921.1"/>
    </source>
</evidence>
<sequence length="1063" mass="116691">MEEVYESPTDSVMDGSSPSDGVVKPLVFVNVTYPGQKQVRSTKKPSRLRVLHDETLVHHATWNPSLKFQHYDPHVKHKRSTYLQQYSTQREDHSRTADQRYATIAPIYQSPPTLQPAYEGRRSLDSSLIAPFTTPHSETSRRGSLPLRSPTRPPPRPAAKKLPSKDPAKALVNLVKLIAIDISNVLCYYHHLLGLSTTDPSLEPDLTRKWLSPLILSSPTLLASITLLTQTHLLSLRSRPTTSPALLATRGAVLQDMLSQLSAQSSEGVSDGLMLSCVVMAAYERFYGEEGCVEVHHVGLKGILGMRGGKNHAPGMPPNPEPRRSATSRLSHVRGISDAHDENGDAGGTTTAASSSTPPIPINTAVDRLALFDAGDIVDSPIIEDLGTQSFLHQAEAATWPGILLRARESYRSGDEQRMSINPGHSVAESLRLGNSSRTSLAAYTEESSGVDVRGTRSRAQTGESLLSLQPSLLSGPPIMDGALPENDGMQSLRQQLLQIKQLALSTEEKAKRMHELMTSDYSKHRALHSSSAPPGQKSPPAQFEASVLSDLAPPIDPKNPYNLRDADFELTFSPTKHRRTETNGDSSIDNIEDDDLPTPVVSLPCGHYMHGTCYKDLMAVTYKCPVCSKSAVNMELSWRKLDDEIAMQPMPEEDDELEGILPLLEGAEAINPAAMDMENDSPDTANAPPLRRPRQAWISCNDCNARCWTPFHWLGLKCTYCGGYNTNQIPPSSRRETEAERLIRQQQSQPHRHDFTGNSVMRERGIGIEVTDPAAIAPESTLVVPASPASLSPSSAAYSPGSPGSPPHSPRRYFVRDEDLEPRRRSFTPSTGRFPTPSLPAWDSLPRMPDLPRLPDLPQLPRLPEMALPRMSMPDLPRFPDMPQLELPRFPDMPQLELPRFRAMDMVQMLSRSLSPMRSYMEGLDVRERERVERHFRRAGLGRRSFSEGPGVGGAGEDGRGKKARHERGEFWGSAVLSSGEESSDDDDDVGELDLEDGDSSGSGSDDGTGSEDEDEDMEIDDEEGGVKIAPAVIGVGDVSMLDNQHDVDSLENNAMEVFGHG</sequence>
<dbReference type="InParanoid" id="A0A1V8SV57"/>
<dbReference type="OrthoDB" id="411372at2759"/>
<feature type="compositionally biased region" description="Low complexity" evidence="1">
    <location>
        <begin position="787"/>
        <end position="803"/>
    </location>
</feature>
<feature type="region of interest" description="Disordered" evidence="1">
    <location>
        <begin position="942"/>
        <end position="1029"/>
    </location>
</feature>
<proteinExistence type="predicted"/>
<gene>
    <name evidence="4" type="ORF">B0A48_11204</name>
</gene>
<dbReference type="GO" id="GO:0061630">
    <property type="term" value="F:ubiquitin protein ligase activity"/>
    <property type="evidence" value="ECO:0007669"/>
    <property type="project" value="TreeGrafter"/>
</dbReference>
<name>A0A1V8SV57_9PEZI</name>
<accession>A0A1V8SV57</accession>
<comment type="caution">
    <text evidence="4">The sequence shown here is derived from an EMBL/GenBank/DDBJ whole genome shotgun (WGS) entry which is preliminary data.</text>
</comment>
<dbReference type="EMBL" id="NAJO01000026">
    <property type="protein sequence ID" value="OQO02921.1"/>
    <property type="molecule type" value="Genomic_DNA"/>
</dbReference>
<dbReference type="GO" id="GO:0016567">
    <property type="term" value="P:protein ubiquitination"/>
    <property type="evidence" value="ECO:0007669"/>
    <property type="project" value="TreeGrafter"/>
</dbReference>
<dbReference type="Pfam" id="PF13639">
    <property type="entry name" value="zf-RING_2"/>
    <property type="match status" value="1"/>
</dbReference>
<dbReference type="Proteomes" id="UP000192596">
    <property type="component" value="Unassembled WGS sequence"/>
</dbReference>
<reference evidence="5" key="1">
    <citation type="submission" date="2017-03" db="EMBL/GenBank/DDBJ databases">
        <title>Genomes of endolithic fungi from Antarctica.</title>
        <authorList>
            <person name="Coleine C."/>
            <person name="Masonjones S."/>
            <person name="Stajich J.E."/>
        </authorList>
    </citation>
    <scope>NUCLEOTIDE SEQUENCE [LARGE SCALE GENOMIC DNA]</scope>
    <source>
        <strain evidence="5">CCFEE 5527</strain>
    </source>
</reference>
<evidence type="ECO:0000313" key="5">
    <source>
        <dbReference type="Proteomes" id="UP000192596"/>
    </source>
</evidence>
<evidence type="ECO:0000259" key="2">
    <source>
        <dbReference type="Pfam" id="PF13639"/>
    </source>
</evidence>
<feature type="region of interest" description="Disordered" evidence="1">
    <location>
        <begin position="730"/>
        <end position="759"/>
    </location>
</feature>
<dbReference type="InterPro" id="IPR039512">
    <property type="entry name" value="RCHY1_zinc-ribbon"/>
</dbReference>
<keyword evidence="5" id="KW-1185">Reference proteome</keyword>
<organism evidence="4 5">
    <name type="scientific">Cryoendolithus antarcticus</name>
    <dbReference type="NCBI Taxonomy" id="1507870"/>
    <lineage>
        <taxon>Eukaryota</taxon>
        <taxon>Fungi</taxon>
        <taxon>Dikarya</taxon>
        <taxon>Ascomycota</taxon>
        <taxon>Pezizomycotina</taxon>
        <taxon>Dothideomycetes</taxon>
        <taxon>Dothideomycetidae</taxon>
        <taxon>Cladosporiales</taxon>
        <taxon>Cladosporiaceae</taxon>
        <taxon>Cryoendolithus</taxon>
    </lineage>
</organism>
<dbReference type="AlphaFoldDB" id="A0A1V8SV57"/>
<feature type="region of interest" description="Disordered" evidence="1">
    <location>
        <begin position="525"/>
        <end position="545"/>
    </location>
</feature>
<feature type="region of interest" description="Disordered" evidence="1">
    <location>
        <begin position="310"/>
        <end position="360"/>
    </location>
</feature>
<evidence type="ECO:0000256" key="1">
    <source>
        <dbReference type="SAM" id="MobiDB-lite"/>
    </source>
</evidence>
<feature type="region of interest" description="Disordered" evidence="1">
    <location>
        <begin position="787"/>
        <end position="847"/>
    </location>
</feature>
<feature type="region of interest" description="Disordered" evidence="1">
    <location>
        <begin position="131"/>
        <end position="164"/>
    </location>
</feature>
<dbReference type="Gene3D" id="2.20.28.10">
    <property type="match status" value="1"/>
</dbReference>
<dbReference type="Gene3D" id="3.30.40.10">
    <property type="entry name" value="Zinc/RING finger domain, C3HC4 (zinc finger)"/>
    <property type="match status" value="1"/>
</dbReference>
<dbReference type="GO" id="GO:0006511">
    <property type="term" value="P:ubiquitin-dependent protein catabolic process"/>
    <property type="evidence" value="ECO:0007669"/>
    <property type="project" value="TreeGrafter"/>
</dbReference>
<dbReference type="GO" id="GO:0005634">
    <property type="term" value="C:nucleus"/>
    <property type="evidence" value="ECO:0007669"/>
    <property type="project" value="TreeGrafter"/>
</dbReference>